<feature type="transmembrane region" description="Helical" evidence="1">
    <location>
        <begin position="99"/>
        <end position="125"/>
    </location>
</feature>
<keyword evidence="3" id="KW-1185">Reference proteome</keyword>
<dbReference type="Proteomes" id="UP000533598">
    <property type="component" value="Unassembled WGS sequence"/>
</dbReference>
<feature type="transmembrane region" description="Helical" evidence="1">
    <location>
        <begin position="172"/>
        <end position="191"/>
    </location>
</feature>
<dbReference type="AlphaFoldDB" id="A0A7W7CAY8"/>
<feature type="transmembrane region" description="Helical" evidence="1">
    <location>
        <begin position="58"/>
        <end position="78"/>
    </location>
</feature>
<feature type="transmembrane region" description="Helical" evidence="1">
    <location>
        <begin position="380"/>
        <end position="398"/>
    </location>
</feature>
<evidence type="ECO:0000256" key="1">
    <source>
        <dbReference type="SAM" id="Phobius"/>
    </source>
</evidence>
<keyword evidence="1" id="KW-0812">Transmembrane</keyword>
<name>A0A7W7CAY8_9PSEU</name>
<keyword evidence="1" id="KW-1133">Transmembrane helix</keyword>
<reference evidence="2 3" key="1">
    <citation type="submission" date="2020-08" db="EMBL/GenBank/DDBJ databases">
        <title>Sequencing the genomes of 1000 actinobacteria strains.</title>
        <authorList>
            <person name="Klenk H.-P."/>
        </authorList>
    </citation>
    <scope>NUCLEOTIDE SEQUENCE [LARGE SCALE GENOMIC DNA]</scope>
    <source>
        <strain evidence="2 3">DSM 44230</strain>
    </source>
</reference>
<feature type="transmembrane region" description="Helical" evidence="1">
    <location>
        <begin position="453"/>
        <end position="478"/>
    </location>
</feature>
<evidence type="ECO:0000313" key="3">
    <source>
        <dbReference type="Proteomes" id="UP000533598"/>
    </source>
</evidence>
<feature type="transmembrane region" description="Helical" evidence="1">
    <location>
        <begin position="20"/>
        <end position="46"/>
    </location>
</feature>
<accession>A0A7W7CAY8</accession>
<dbReference type="EMBL" id="JACHMH010000001">
    <property type="protein sequence ID" value="MBB4676354.1"/>
    <property type="molecule type" value="Genomic_DNA"/>
</dbReference>
<sequence length="525" mass="53822">MVGVLIRMKLRLLSHGLRGVARAITLIGGVLGGLIAAGFSVFLMNIDLLGAPVPGYDLTAGIFAGWTLGWVLGPIFVAGSDETLQPEHFRLLPVSPRKLAVGLLVAAVVGVPAVASLLAFGGLVLRASADGLVPALVAIVGVLAQLAFVLTLSRVVVGALGDVLRSRRGQDLGVLLAACVGLLVLPLQYVLNSVSAGLVLGFPPELGAVLRWLPPGWAPAAVAASVRGDWLTVVAGLGGLVALTLALAQVWAILLRRRMTRPSVGLRGADVRAGNGLLQRFLPSGPVGAVAAKEVRTWWRDPRRRAVLLPALVIGLVLPLVLSSVNPAAGMVAPAGGLLVVGFAALNAGNLYGFDGTALWHILVQPDAARADIRGRQLGWLVYVAPVALLAVLVLPAVTGRPQAYPYVLALLPALLGGGAGLLVILSVFAPFPVAPQRGNPFAGSGNPGCAKVLLQLVIGLLLVVAAVPPGLLLLGGALSGNAVLTWLALPAGIGSGVLFGWWWGALAARRLAERGPELLAAVRT</sequence>
<organism evidence="2 3">
    <name type="scientific">Crossiella cryophila</name>
    <dbReference type="NCBI Taxonomy" id="43355"/>
    <lineage>
        <taxon>Bacteria</taxon>
        <taxon>Bacillati</taxon>
        <taxon>Actinomycetota</taxon>
        <taxon>Actinomycetes</taxon>
        <taxon>Pseudonocardiales</taxon>
        <taxon>Pseudonocardiaceae</taxon>
        <taxon>Crossiella</taxon>
    </lineage>
</organism>
<comment type="caution">
    <text evidence="2">The sequence shown here is derived from an EMBL/GenBank/DDBJ whole genome shotgun (WGS) entry which is preliminary data.</text>
</comment>
<feature type="transmembrane region" description="Helical" evidence="1">
    <location>
        <begin position="484"/>
        <end position="505"/>
    </location>
</feature>
<protein>
    <submittedName>
        <fullName evidence="2">ABC-2 type transport system permease protein</fullName>
    </submittedName>
</protein>
<proteinExistence type="predicted"/>
<keyword evidence="1" id="KW-0472">Membrane</keyword>
<feature type="transmembrane region" description="Helical" evidence="1">
    <location>
        <begin position="404"/>
        <end position="432"/>
    </location>
</feature>
<dbReference type="RefSeq" id="WP_185002190.1">
    <property type="nucleotide sequence ID" value="NZ_BAAAUI010000056.1"/>
</dbReference>
<gene>
    <name evidence="2" type="ORF">HNR67_002472</name>
</gene>
<feature type="transmembrane region" description="Helical" evidence="1">
    <location>
        <begin position="230"/>
        <end position="254"/>
    </location>
</feature>
<feature type="transmembrane region" description="Helical" evidence="1">
    <location>
        <begin position="306"/>
        <end position="325"/>
    </location>
</feature>
<evidence type="ECO:0000313" key="2">
    <source>
        <dbReference type="EMBL" id="MBB4676354.1"/>
    </source>
</evidence>
<feature type="transmembrane region" description="Helical" evidence="1">
    <location>
        <begin position="131"/>
        <end position="152"/>
    </location>
</feature>
<feature type="transmembrane region" description="Helical" evidence="1">
    <location>
        <begin position="331"/>
        <end position="352"/>
    </location>
</feature>